<dbReference type="OrthoDB" id="839124at2"/>
<dbReference type="EMBL" id="AJYA01000076">
    <property type="protein sequence ID" value="EIM72769.1"/>
    <property type="molecule type" value="Genomic_DNA"/>
</dbReference>
<dbReference type="Proteomes" id="UP000005551">
    <property type="component" value="Unassembled WGS sequence"/>
</dbReference>
<gene>
    <name evidence="1" type="ORF">A3SI_19391</name>
</gene>
<comment type="caution">
    <text evidence="1">The sequence shown here is derived from an EMBL/GenBank/DDBJ whole genome shotgun (WGS) entry which is preliminary data.</text>
</comment>
<accession>I5BT67</accession>
<protein>
    <submittedName>
        <fullName evidence="1">Uncharacterized protein</fullName>
    </submittedName>
</protein>
<name>I5BT67_9BACT</name>
<proteinExistence type="predicted"/>
<dbReference type="AlphaFoldDB" id="I5BT67"/>
<organism evidence="1 2">
    <name type="scientific">Nitritalea halalkaliphila LW7</name>
    <dbReference type="NCBI Taxonomy" id="1189621"/>
    <lineage>
        <taxon>Bacteria</taxon>
        <taxon>Pseudomonadati</taxon>
        <taxon>Bacteroidota</taxon>
        <taxon>Cytophagia</taxon>
        <taxon>Cytophagales</taxon>
        <taxon>Cyclobacteriaceae</taxon>
        <taxon>Nitritalea</taxon>
    </lineage>
</organism>
<evidence type="ECO:0000313" key="2">
    <source>
        <dbReference type="Proteomes" id="UP000005551"/>
    </source>
</evidence>
<dbReference type="RefSeq" id="WP_009057499.1">
    <property type="nucleotide sequence ID" value="NZ_AJYA01000076.1"/>
</dbReference>
<evidence type="ECO:0000313" key="1">
    <source>
        <dbReference type="EMBL" id="EIM72769.1"/>
    </source>
</evidence>
<reference evidence="1 2" key="1">
    <citation type="submission" date="2012-05" db="EMBL/GenBank/DDBJ databases">
        <title>Genome sequence of Nitritalea halalkaliphila LW7.</title>
        <authorList>
            <person name="Jangir P.K."/>
            <person name="Singh A."/>
            <person name="Shivaji S."/>
            <person name="Sharma R."/>
        </authorList>
    </citation>
    <scope>NUCLEOTIDE SEQUENCE [LARGE SCALE GENOMIC DNA]</scope>
    <source>
        <strain evidence="1 2">LW7</strain>
    </source>
</reference>
<sequence>MTLQEFVDKYQHVNFSTSAFLYYDAAGNQYSSIEEAYEKGVEVRILKAKDIAMQDLAAIGITSEHEANMLTKIFNGLFGQNITPTGRKRRKNFTDSDKKRILREYEKAARAGVSKFEFANRNEVSYPTLLKWVKEEEMA</sequence>
<keyword evidence="2" id="KW-1185">Reference proteome</keyword>